<dbReference type="InterPro" id="IPR036638">
    <property type="entry name" value="HLH_DNA-bd_sf"/>
</dbReference>
<dbReference type="InterPro" id="IPR011598">
    <property type="entry name" value="bHLH_dom"/>
</dbReference>
<dbReference type="PANTHER" id="PTHR23349">
    <property type="entry name" value="BASIC HELIX-LOOP-HELIX TRANSCRIPTION FACTOR, TWIST"/>
    <property type="match status" value="1"/>
</dbReference>
<gene>
    <name evidence="2" type="ORF">niasHT_034171</name>
</gene>
<proteinExistence type="predicted"/>
<evidence type="ECO:0000313" key="2">
    <source>
        <dbReference type="EMBL" id="KAL3076107.1"/>
    </source>
</evidence>
<dbReference type="Proteomes" id="UP001620626">
    <property type="component" value="Unassembled WGS sequence"/>
</dbReference>
<keyword evidence="3" id="KW-1185">Reference proteome</keyword>
<dbReference type="PROSITE" id="PS50888">
    <property type="entry name" value="BHLH"/>
    <property type="match status" value="1"/>
</dbReference>
<dbReference type="SUPFAM" id="SSF47459">
    <property type="entry name" value="HLH, helix-loop-helix DNA-binding domain"/>
    <property type="match status" value="1"/>
</dbReference>
<dbReference type="PANTHER" id="PTHR23349:SF97">
    <property type="entry name" value="BHLH DOMAIN-CONTAINING PROTEIN"/>
    <property type="match status" value="1"/>
</dbReference>
<dbReference type="EMBL" id="JBICBT010001261">
    <property type="protein sequence ID" value="KAL3076107.1"/>
    <property type="molecule type" value="Genomic_DNA"/>
</dbReference>
<dbReference type="AlphaFoldDB" id="A0ABD2IAH3"/>
<name>A0ABD2IAH3_9BILA</name>
<feature type="domain" description="BHLH" evidence="1">
    <location>
        <begin position="1"/>
        <end position="46"/>
    </location>
</feature>
<comment type="caution">
    <text evidence="2">The sequence shown here is derived from an EMBL/GenBank/DDBJ whole genome shotgun (WGS) entry which is preliminary data.</text>
</comment>
<dbReference type="Gene3D" id="4.10.280.10">
    <property type="entry name" value="Helix-loop-helix DNA-binding domain"/>
    <property type="match status" value="1"/>
</dbReference>
<dbReference type="Pfam" id="PF00010">
    <property type="entry name" value="HLH"/>
    <property type="match status" value="1"/>
</dbReference>
<evidence type="ECO:0000313" key="3">
    <source>
        <dbReference type="Proteomes" id="UP001620626"/>
    </source>
</evidence>
<organism evidence="2 3">
    <name type="scientific">Heterodera trifolii</name>
    <dbReference type="NCBI Taxonomy" id="157864"/>
    <lineage>
        <taxon>Eukaryota</taxon>
        <taxon>Metazoa</taxon>
        <taxon>Ecdysozoa</taxon>
        <taxon>Nematoda</taxon>
        <taxon>Chromadorea</taxon>
        <taxon>Rhabditida</taxon>
        <taxon>Tylenchina</taxon>
        <taxon>Tylenchomorpha</taxon>
        <taxon>Tylenchoidea</taxon>
        <taxon>Heteroderidae</taxon>
        <taxon>Heteroderinae</taxon>
        <taxon>Heterodera</taxon>
    </lineage>
</organism>
<reference evidence="2 3" key="1">
    <citation type="submission" date="2024-10" db="EMBL/GenBank/DDBJ databases">
        <authorList>
            <person name="Kim D."/>
        </authorList>
    </citation>
    <scope>NUCLEOTIDE SEQUENCE [LARGE SCALE GENOMIC DNA]</scope>
    <source>
        <strain evidence="2">BH-2024</strain>
    </source>
</reference>
<evidence type="ECO:0000259" key="1">
    <source>
        <dbReference type="PROSITE" id="PS50888"/>
    </source>
</evidence>
<sequence length="106" mass="11806">MEGKKCSGGVNGAFMALRKRIPTFPFEKRLSKIDTLNLACAYINLLDEILATEEHPAVFLEHSISLAKYGGNSAQTIWGTSDLLSRLDWINWKGMGMDPPRTSSQF</sequence>
<accession>A0ABD2IAH3</accession>
<protein>
    <recommendedName>
        <fullName evidence="1">BHLH domain-containing protein</fullName>
    </recommendedName>
</protein>
<dbReference type="InterPro" id="IPR050283">
    <property type="entry name" value="E-box_TF_Regulators"/>
</dbReference>